<evidence type="ECO:0000313" key="4">
    <source>
        <dbReference type="Proteomes" id="UP000053593"/>
    </source>
</evidence>
<dbReference type="AlphaFoldDB" id="A0A0D0ARX3"/>
<dbReference type="OrthoDB" id="6409159at2759"/>
<evidence type="ECO:0000313" key="3">
    <source>
        <dbReference type="EMBL" id="KIK53135.1"/>
    </source>
</evidence>
<protein>
    <recommendedName>
        <fullName evidence="1">Phosphatidylglycerol/phosphatidylinositol transfer protein</fullName>
    </recommendedName>
</protein>
<proteinExistence type="predicted"/>
<dbReference type="Proteomes" id="UP000053593">
    <property type="component" value="Unassembled WGS sequence"/>
</dbReference>
<accession>A0A0D0ARX3</accession>
<keyword evidence="4" id="KW-1185">Reference proteome</keyword>
<feature type="non-terminal residue" evidence="3">
    <location>
        <position position="113"/>
    </location>
</feature>
<dbReference type="EMBL" id="KN834832">
    <property type="protein sequence ID" value="KIK53135.1"/>
    <property type="molecule type" value="Genomic_DNA"/>
</dbReference>
<dbReference type="HOGENOM" id="CLU_097982_3_1_1"/>
<name>A0A0D0ARX3_9AGAR</name>
<reference evidence="3 4" key="1">
    <citation type="submission" date="2014-04" db="EMBL/GenBank/DDBJ databases">
        <title>Evolutionary Origins and Diversification of the Mycorrhizal Mutualists.</title>
        <authorList>
            <consortium name="DOE Joint Genome Institute"/>
            <consortium name="Mycorrhizal Genomics Consortium"/>
            <person name="Kohler A."/>
            <person name="Kuo A."/>
            <person name="Nagy L.G."/>
            <person name="Floudas D."/>
            <person name="Copeland A."/>
            <person name="Barry K.W."/>
            <person name="Cichocki N."/>
            <person name="Veneault-Fourrey C."/>
            <person name="LaButti K."/>
            <person name="Lindquist E.A."/>
            <person name="Lipzen A."/>
            <person name="Lundell T."/>
            <person name="Morin E."/>
            <person name="Murat C."/>
            <person name="Riley R."/>
            <person name="Ohm R."/>
            <person name="Sun H."/>
            <person name="Tunlid A."/>
            <person name="Henrissat B."/>
            <person name="Grigoriev I.V."/>
            <person name="Hibbett D.S."/>
            <person name="Martin F."/>
        </authorList>
    </citation>
    <scope>NUCLEOTIDE SEQUENCE [LARGE SCALE GENOMIC DNA]</scope>
    <source>
        <strain evidence="3 4">FD-317 M1</strain>
    </source>
</reference>
<dbReference type="InterPro" id="IPR003172">
    <property type="entry name" value="ML_dom"/>
</dbReference>
<organism evidence="3 4">
    <name type="scientific">Collybiopsis luxurians FD-317 M1</name>
    <dbReference type="NCBI Taxonomy" id="944289"/>
    <lineage>
        <taxon>Eukaryota</taxon>
        <taxon>Fungi</taxon>
        <taxon>Dikarya</taxon>
        <taxon>Basidiomycota</taxon>
        <taxon>Agaricomycotina</taxon>
        <taxon>Agaricomycetes</taxon>
        <taxon>Agaricomycetidae</taxon>
        <taxon>Agaricales</taxon>
        <taxon>Marasmiineae</taxon>
        <taxon>Omphalotaceae</taxon>
        <taxon>Collybiopsis</taxon>
        <taxon>Collybiopsis luxurians</taxon>
    </lineage>
</organism>
<feature type="domain" description="MD-2-related lipid-recognition" evidence="2">
    <location>
        <begin position="2"/>
        <end position="112"/>
    </location>
</feature>
<dbReference type="SUPFAM" id="SSF81296">
    <property type="entry name" value="E set domains"/>
    <property type="match status" value="1"/>
</dbReference>
<sequence length="113" mass="12629">LFKFNTIEVSPDLPPGGQPLSVRMTGKVIKPTEVDLLHSIEKRMGLTAHLLSFSVHTLFHSGNDKASIRCPVEKGDFDLEYIVDLPKEIPKAKFYVNVKGYSVNDDETICLNL</sequence>
<evidence type="ECO:0000259" key="2">
    <source>
        <dbReference type="Pfam" id="PF02221"/>
    </source>
</evidence>
<dbReference type="Pfam" id="PF02221">
    <property type="entry name" value="E1_DerP2_DerF2"/>
    <property type="match status" value="1"/>
</dbReference>
<evidence type="ECO:0000256" key="1">
    <source>
        <dbReference type="ARBA" id="ARBA00016056"/>
    </source>
</evidence>
<dbReference type="InterPro" id="IPR014756">
    <property type="entry name" value="Ig_E-set"/>
</dbReference>
<gene>
    <name evidence="3" type="ORF">GYMLUDRAFT_179316</name>
</gene>